<sequence length="591" mass="65667">MDEEFGADNLDMFFDWDDDDFLPTFLQSDTPITAMQDPNLMPNFNFQTEVAPVNPPAVMESTDEAETQIQLKDPTPLVSQGPSNTMDFTFVPNPLPPPPTTSVINGTQLSNSISSQMTSNPTIRGQNVTQLTACSYQLSELQDQNILALQRLHFDGDQQNTVEINNFNIYQSSSNPALVQPNPVQVRPASETYSSGLFAPSQRPAFFPLQNHISDSHAAWNSSRPQHTEFSSTDIHGAQYASNYMQSFSTVQNQVGHSSELQHNHDLQSQNSTGSVNSMLEPYSDVDSAFVTMPAIRYQQRCTPVLPEPAVPSASSLANFGKKRSLFAASSNSLGSGSGSSVPPTNQMFGLKFPLWYSPFQDQRHHPQVILSNIQGQQSGVSLQQWSRGVHNQISKHNQRMITPNLRGHSNTSSWVTEASSSRVSTSREAKTAPGLRIQEGAIVPKNEVRSSRDKGKSLQRTSSTSSEPSDAIRRILNMNPSRLVRRSIAGSHDSGRVHYEPPTRGRPPKRRFEEYFQHERVSSEIGNAATTPTSRQALPAPYNYRNVVPTNPNPPSAPRQFANSVYDLEFERRGHPIDPHLRLFKRPPEN</sequence>
<reference evidence="2 3" key="1">
    <citation type="submission" date="2019-04" db="EMBL/GenBank/DDBJ databases">
        <title>An improved genome assembly and genetic linkage map for asparagus bean, Vigna unguiculata ssp. sesquipedialis.</title>
        <authorList>
            <person name="Xia Q."/>
            <person name="Zhang R."/>
            <person name="Dong Y."/>
        </authorList>
    </citation>
    <scope>NUCLEOTIDE SEQUENCE [LARGE SCALE GENOMIC DNA]</scope>
    <source>
        <tissue evidence="2">Leaf</tissue>
    </source>
</reference>
<organism evidence="2 3">
    <name type="scientific">Vigna unguiculata</name>
    <name type="common">Cowpea</name>
    <dbReference type="NCBI Taxonomy" id="3917"/>
    <lineage>
        <taxon>Eukaryota</taxon>
        <taxon>Viridiplantae</taxon>
        <taxon>Streptophyta</taxon>
        <taxon>Embryophyta</taxon>
        <taxon>Tracheophyta</taxon>
        <taxon>Spermatophyta</taxon>
        <taxon>Magnoliopsida</taxon>
        <taxon>eudicotyledons</taxon>
        <taxon>Gunneridae</taxon>
        <taxon>Pentapetalae</taxon>
        <taxon>rosids</taxon>
        <taxon>fabids</taxon>
        <taxon>Fabales</taxon>
        <taxon>Fabaceae</taxon>
        <taxon>Papilionoideae</taxon>
        <taxon>50 kb inversion clade</taxon>
        <taxon>NPAAA clade</taxon>
        <taxon>indigoferoid/millettioid clade</taxon>
        <taxon>Phaseoleae</taxon>
        <taxon>Vigna</taxon>
    </lineage>
</organism>
<feature type="compositionally biased region" description="Polar residues" evidence="1">
    <location>
        <begin position="403"/>
        <end position="425"/>
    </location>
</feature>
<feature type="compositionally biased region" description="Basic and acidic residues" evidence="1">
    <location>
        <begin position="494"/>
        <end position="504"/>
    </location>
</feature>
<gene>
    <name evidence="2" type="ORF">DEO72_LG11g2869</name>
</gene>
<feature type="region of interest" description="Disordered" evidence="1">
    <location>
        <begin position="403"/>
        <end position="473"/>
    </location>
</feature>
<dbReference type="EMBL" id="CP039355">
    <property type="protein sequence ID" value="QCE15857.1"/>
    <property type="molecule type" value="Genomic_DNA"/>
</dbReference>
<protein>
    <submittedName>
        <fullName evidence="2">Uncharacterized protein</fullName>
    </submittedName>
</protein>
<evidence type="ECO:0000256" key="1">
    <source>
        <dbReference type="SAM" id="MobiDB-lite"/>
    </source>
</evidence>
<keyword evidence="3" id="KW-1185">Reference proteome</keyword>
<proteinExistence type="predicted"/>
<feature type="compositionally biased region" description="Basic and acidic residues" evidence="1">
    <location>
        <begin position="447"/>
        <end position="457"/>
    </location>
</feature>
<feature type="compositionally biased region" description="Polar residues" evidence="1">
    <location>
        <begin position="459"/>
        <end position="469"/>
    </location>
</feature>
<name>A0A4D6NVP0_VIGUN</name>
<evidence type="ECO:0000313" key="3">
    <source>
        <dbReference type="Proteomes" id="UP000501690"/>
    </source>
</evidence>
<dbReference type="Proteomes" id="UP000501690">
    <property type="component" value="Linkage Group LG11"/>
</dbReference>
<accession>A0A4D6NVP0</accession>
<feature type="region of interest" description="Disordered" evidence="1">
    <location>
        <begin position="489"/>
        <end position="510"/>
    </location>
</feature>
<evidence type="ECO:0000313" key="2">
    <source>
        <dbReference type="EMBL" id="QCE15857.1"/>
    </source>
</evidence>
<dbReference type="AlphaFoldDB" id="A0A4D6NVP0"/>